<proteinExistence type="predicted"/>
<dbReference type="STRING" id="398511.BpOF4_06415"/>
<gene>
    <name evidence="1" type="ordered locus">BpOF4_06415</name>
</gene>
<dbReference type="Proteomes" id="UP000001544">
    <property type="component" value="Chromosome"/>
</dbReference>
<protein>
    <submittedName>
        <fullName evidence="1">Uncharacterized protein</fullName>
    </submittedName>
</protein>
<evidence type="ECO:0000313" key="1">
    <source>
        <dbReference type="EMBL" id="ADC49343.1"/>
    </source>
</evidence>
<dbReference type="KEGG" id="bpf:BpOF4_06415"/>
<keyword evidence="2" id="KW-1185">Reference proteome</keyword>
<dbReference type="RefSeq" id="WP_012960616.1">
    <property type="nucleotide sequence ID" value="NC_013791.2"/>
</dbReference>
<accession>D3G068</accession>
<evidence type="ECO:0000313" key="2">
    <source>
        <dbReference type="Proteomes" id="UP000001544"/>
    </source>
</evidence>
<name>D3G068_ALKPO</name>
<organism evidence="1 2">
    <name type="scientific">Alkalihalophilus pseudofirmus (strain ATCC BAA-2126 / JCM 17055 / OF4)</name>
    <name type="common">Bacillus pseudofirmus</name>
    <dbReference type="NCBI Taxonomy" id="398511"/>
    <lineage>
        <taxon>Bacteria</taxon>
        <taxon>Bacillati</taxon>
        <taxon>Bacillota</taxon>
        <taxon>Bacilli</taxon>
        <taxon>Bacillales</taxon>
        <taxon>Bacillaceae</taxon>
        <taxon>Alkalihalophilus</taxon>
    </lineage>
</organism>
<sequence length="245" mass="27824">MPQSIIMQKLISFPREFPVRTNTMGTGDNRLMFTSEIRELGVSEYTEETIYKYQVLHPIGNAFEGKGIIEDGSEHELIAVSRDETFNVFKTQDDFLLFTDAKKAVIEHGIKRLTEGTYNHGEGNIFKSEKVTIDLSSLKEEIQDGALGRIRGGWWRGLQIADVEVAYLGGGTVTESYYWNTYEESEGIISALRLDIPNLMDDENEVLKVLLTKEGNLVVYKDIPTERHLLEVAMTIFNLAKNHLE</sequence>
<dbReference type="HOGENOM" id="CLU_1159252_0_0_9"/>
<dbReference type="AlphaFoldDB" id="D3G068"/>
<dbReference type="EMBL" id="CP001878">
    <property type="protein sequence ID" value="ADC49343.1"/>
    <property type="molecule type" value="Genomic_DNA"/>
</dbReference>
<reference evidence="1 2" key="1">
    <citation type="journal article" date="2011" name="Environ. Microbiol.">
        <title>Genome of alkaliphilic Bacillus pseudofirmus OF4 reveals adaptations that support the ability to grow in an external pH range from 7.5 to 11.4.</title>
        <authorList>
            <person name="Janto B."/>
            <person name="Ahmed A."/>
            <person name="Ito M."/>
            <person name="Liu J."/>
            <person name="Hicks D.B."/>
            <person name="Pagni S."/>
            <person name="Fackelmayer O.J."/>
            <person name="Smith T.A."/>
            <person name="Earl J."/>
            <person name="Elbourne L.D."/>
            <person name="Hassan K."/>
            <person name="Paulsen I.T."/>
            <person name="Kolsto A.B."/>
            <person name="Tourasse N.J."/>
            <person name="Ehrlich G.D."/>
            <person name="Boissy R."/>
            <person name="Ivey D.M."/>
            <person name="Li G."/>
            <person name="Xue Y."/>
            <person name="Ma Y."/>
            <person name="Hu F.Z."/>
            <person name="Krulwich T.A."/>
        </authorList>
    </citation>
    <scope>NUCLEOTIDE SEQUENCE [LARGE SCALE GENOMIC DNA]</scope>
    <source>
        <strain evidence="2">ATCC BAA-2126 / JCM 17055 / OF4</strain>
    </source>
</reference>